<evidence type="ECO:0000313" key="7">
    <source>
        <dbReference type="Proteomes" id="UP000464389"/>
    </source>
</evidence>
<evidence type="ECO:0000313" key="5">
    <source>
        <dbReference type="EMBL" id="QHS45864.1"/>
    </source>
</evidence>
<reference evidence="4 6" key="1">
    <citation type="submission" date="2017-11" db="EMBL/GenBank/DDBJ databases">
        <authorList>
            <person name="Han C.G."/>
        </authorList>
    </citation>
    <scope>NUCLEOTIDE SEQUENCE [LARGE SCALE GENOMIC DNA]</scope>
    <source>
        <strain evidence="4 6">A2</strain>
    </source>
</reference>
<reference evidence="5 7" key="3">
    <citation type="submission" date="2020-01" db="EMBL/GenBank/DDBJ databases">
        <title>Bactrocera dorsalis gut bacteria genome.</title>
        <authorList>
            <person name="Zhang H."/>
            <person name="Cai Z."/>
        </authorList>
    </citation>
    <scope>NUCLEOTIDE SEQUENCE [LARGE SCALE GENOMIC DNA]</scope>
    <source>
        <strain evidence="5 7">BD177</strain>
    </source>
</reference>
<dbReference type="Proteomes" id="UP000234661">
    <property type="component" value="Unassembled WGS sequence"/>
</dbReference>
<evidence type="ECO:0000313" key="4">
    <source>
        <dbReference type="EMBL" id="PLM62813.1"/>
    </source>
</evidence>
<evidence type="ECO:0000313" key="2">
    <source>
        <dbReference type="EMBL" id="MDS7899229.1"/>
    </source>
</evidence>
<accession>A0A249WR18</accession>
<reference evidence="1" key="4">
    <citation type="submission" date="2022-09" db="EMBL/GenBank/DDBJ databases">
        <title>Intensive care unit water sources are persistently colonized with multi-drug resistant bacteria and are the site of extensive horizontal gene transfer of antibiotic resistance genes.</title>
        <authorList>
            <person name="Diorio-Toth L."/>
        </authorList>
    </citation>
    <scope>NUCLEOTIDE SEQUENCE</scope>
    <source>
        <strain evidence="1">GD03918</strain>
    </source>
</reference>
<name>A0A249WR18_9ENTR</name>
<protein>
    <recommendedName>
        <fullName evidence="8">Lipoprotein</fullName>
    </recommendedName>
</protein>
<dbReference type="GeneID" id="66560374"/>
<reference evidence="2" key="7">
    <citation type="submission" date="2023-01" db="EMBL/GenBank/DDBJ databases">
        <authorList>
            <person name="Du H."/>
            <person name="Wan W."/>
        </authorList>
    </citation>
    <scope>NUCLEOTIDE SEQUENCE</scope>
    <source>
        <strain evidence="2">HD1688</strain>
    </source>
</reference>
<dbReference type="Proteomes" id="UP001175817">
    <property type="component" value="Unassembled WGS sequence"/>
</dbReference>
<dbReference type="EMBL" id="JAOCBF010000006">
    <property type="protein sequence ID" value="MDH0962444.1"/>
    <property type="molecule type" value="Genomic_DNA"/>
</dbReference>
<dbReference type="EMBL" id="CP048108">
    <property type="protein sequence ID" value="QHS45864.1"/>
    <property type="molecule type" value="Genomic_DNA"/>
</dbReference>
<gene>
    <name evidence="4" type="ORF">CWM85_14015</name>
    <name evidence="5" type="ORF">GW952_09780</name>
    <name evidence="1" type="ORF">N5C89_06265</name>
    <name evidence="2" type="ORF">PTQ40_09550</name>
    <name evidence="3" type="ORF">QAB24_017390</name>
</gene>
<proteinExistence type="predicted"/>
<sequence length="41" mass="4860">MKKPIVLPLILALCTLLSGCIVDPGYHHQHRHHHHDDRDWR</sequence>
<dbReference type="EMBL" id="JAQSKY010000006">
    <property type="protein sequence ID" value="MDS7899229.1"/>
    <property type="molecule type" value="Genomic_DNA"/>
</dbReference>
<evidence type="ECO:0000313" key="6">
    <source>
        <dbReference type="Proteomes" id="UP000234661"/>
    </source>
</evidence>
<reference evidence="3" key="6">
    <citation type="journal article" date="2023" name="Nat. Commun.">
        <title>Genomic dissection of endemic carbapenem resistance reveals metallo-beta-lactamase dissemination through clonal, plasmid and integron transfer.</title>
        <authorList>
            <person name="Macesic N."/>
            <person name="Hawkey J."/>
            <person name="Vezina B."/>
            <person name="Wisniewski J.A."/>
            <person name="Cottingham H."/>
            <person name="Blakeway L.V."/>
            <person name="Harshegyi T."/>
            <person name="Pragastis K."/>
            <person name="Badoordeen G.Z."/>
            <person name="Dennison A."/>
            <person name="Spelman D.W."/>
            <person name="Jenney A.W.J."/>
            <person name="Peleg A.Y."/>
        </authorList>
    </citation>
    <scope>NUCLEOTIDE SEQUENCE</scope>
    <source>
        <strain evidence="3">CPO078</strain>
    </source>
</reference>
<dbReference type="PROSITE" id="PS51257">
    <property type="entry name" value="PROKAR_LIPOPROTEIN"/>
    <property type="match status" value="1"/>
</dbReference>
<reference evidence="2" key="5">
    <citation type="journal article" date="2023" name="Front. Microbiol.">
        <title>Genomic characterization of carbapenem-resistant Klebsiella oxytoca complex in China: a multi-center study.</title>
        <authorList>
            <person name="Wan W."/>
            <person name="Yang X."/>
            <person name="Yu H."/>
            <person name="Wang M."/>
            <person name="Jia W."/>
            <person name="Huang B."/>
            <person name="Qu F."/>
            <person name="Shan B."/>
            <person name="Tang Y.W."/>
            <person name="Chen L."/>
            <person name="Du H."/>
        </authorList>
    </citation>
    <scope>NUCLEOTIDE SEQUENCE</scope>
    <source>
        <strain evidence="2">HD1688</strain>
    </source>
</reference>
<evidence type="ECO:0000313" key="3">
    <source>
        <dbReference type="EMBL" id="MEC6052274.1"/>
    </source>
</evidence>
<dbReference type="EMBL" id="JARTTH020000001">
    <property type="protein sequence ID" value="MEC6052274.1"/>
    <property type="molecule type" value="Genomic_DNA"/>
</dbReference>
<dbReference type="RefSeq" id="WP_086074258.1">
    <property type="nucleotide sequence ID" value="NZ_ABVZTX020000001.1"/>
</dbReference>
<dbReference type="Proteomes" id="UP001159937">
    <property type="component" value="Unassembled WGS sequence"/>
</dbReference>
<reference evidence="4 6" key="2">
    <citation type="submission" date="2018-01" db="EMBL/GenBank/DDBJ databases">
        <title>Genomic study of Klebsiella pneumoniae.</title>
        <authorList>
            <person name="Yang Y."/>
            <person name="Bicalho R."/>
        </authorList>
    </citation>
    <scope>NUCLEOTIDE SEQUENCE [LARGE SCALE GENOMIC DNA]</scope>
    <source>
        <strain evidence="4 6">A2</strain>
    </source>
</reference>
<dbReference type="AlphaFoldDB" id="A0A249WR18"/>
<reference evidence="3" key="8">
    <citation type="submission" date="2024-01" db="EMBL/GenBank/DDBJ databases">
        <authorList>
            <person name="Macesic N."/>
        </authorList>
    </citation>
    <scope>NUCLEOTIDE SEQUENCE</scope>
    <source>
        <strain evidence="3">CPO078</strain>
    </source>
</reference>
<dbReference type="Proteomes" id="UP000464389">
    <property type="component" value="Chromosome"/>
</dbReference>
<dbReference type="EMBL" id="PIET01000372">
    <property type="protein sequence ID" value="PLM62813.1"/>
    <property type="molecule type" value="Genomic_DNA"/>
</dbReference>
<organism evidence="4 6">
    <name type="scientific">Klebsiella michiganensis</name>
    <dbReference type="NCBI Taxonomy" id="1134687"/>
    <lineage>
        <taxon>Bacteria</taxon>
        <taxon>Pseudomonadati</taxon>
        <taxon>Pseudomonadota</taxon>
        <taxon>Gammaproteobacteria</taxon>
        <taxon>Enterobacterales</taxon>
        <taxon>Enterobacteriaceae</taxon>
        <taxon>Klebsiella/Raoultella group</taxon>
        <taxon>Klebsiella</taxon>
    </lineage>
</organism>
<evidence type="ECO:0008006" key="8">
    <source>
        <dbReference type="Google" id="ProtNLM"/>
    </source>
</evidence>
<dbReference type="Proteomes" id="UP001249822">
    <property type="component" value="Unassembled WGS sequence"/>
</dbReference>
<evidence type="ECO:0000313" key="1">
    <source>
        <dbReference type="EMBL" id="MDH0962444.1"/>
    </source>
</evidence>